<feature type="transmembrane region" description="Helical" evidence="5">
    <location>
        <begin position="131"/>
        <end position="153"/>
    </location>
</feature>
<accession>A0A6G0HJ19</accession>
<dbReference type="GO" id="GO:0005743">
    <property type="term" value="C:mitochondrial inner membrane"/>
    <property type="evidence" value="ECO:0007669"/>
    <property type="project" value="TreeGrafter"/>
</dbReference>
<dbReference type="AlphaFoldDB" id="A0A6G0HJ19"/>
<keyword evidence="2 5" id="KW-0812">Transmembrane</keyword>
<evidence type="ECO:0000313" key="7">
    <source>
        <dbReference type="Proteomes" id="UP000424527"/>
    </source>
</evidence>
<evidence type="ECO:0000256" key="5">
    <source>
        <dbReference type="SAM" id="Phobius"/>
    </source>
</evidence>
<comment type="subcellular location">
    <subcellularLocation>
        <location evidence="1">Membrane</location>
        <topology evidence="1">Multi-pass membrane protein</topology>
    </subcellularLocation>
</comment>
<dbReference type="EMBL" id="REGW02000023">
    <property type="protein sequence ID" value="KAE8279239.1"/>
    <property type="molecule type" value="Genomic_DNA"/>
</dbReference>
<organism evidence="6 7">
    <name type="scientific">Larimichthys crocea</name>
    <name type="common">Large yellow croaker</name>
    <name type="synonym">Pseudosciaena crocea</name>
    <dbReference type="NCBI Taxonomy" id="215358"/>
    <lineage>
        <taxon>Eukaryota</taxon>
        <taxon>Metazoa</taxon>
        <taxon>Chordata</taxon>
        <taxon>Craniata</taxon>
        <taxon>Vertebrata</taxon>
        <taxon>Euteleostomi</taxon>
        <taxon>Actinopterygii</taxon>
        <taxon>Neopterygii</taxon>
        <taxon>Teleostei</taxon>
        <taxon>Neoteleostei</taxon>
        <taxon>Acanthomorphata</taxon>
        <taxon>Eupercaria</taxon>
        <taxon>Sciaenidae</taxon>
        <taxon>Larimichthys</taxon>
    </lineage>
</organism>
<sequence>MSSVTERLLKSHLHTVIECRGPAARTLLGRRQQGKFLWVSAVAVRHNSSQIPPDDGILQLRCWKLPAFQSLCPLTLPPSSTSTEQVADAAPTAVEVLTATETSLAELGLGAYTPVGLIQNMLEFMHVDLGLPWWGAIVVGTVLARLAVFPVIVKGQREAAKLNNVCPR</sequence>
<reference evidence="6 7" key="1">
    <citation type="submission" date="2019-07" db="EMBL/GenBank/DDBJ databases">
        <title>Chromosome genome assembly for large yellow croaker.</title>
        <authorList>
            <person name="Xiao S."/>
        </authorList>
    </citation>
    <scope>NUCLEOTIDE SEQUENCE [LARGE SCALE GENOMIC DNA]</scope>
    <source>
        <strain evidence="6">JMULYC20181020</strain>
        <tissue evidence="6">Muscle</tissue>
    </source>
</reference>
<evidence type="ECO:0000256" key="3">
    <source>
        <dbReference type="ARBA" id="ARBA00022989"/>
    </source>
</evidence>
<evidence type="ECO:0000256" key="1">
    <source>
        <dbReference type="ARBA" id="ARBA00004141"/>
    </source>
</evidence>
<dbReference type="Proteomes" id="UP000424527">
    <property type="component" value="Unassembled WGS sequence"/>
</dbReference>
<proteinExistence type="predicted"/>
<gene>
    <name evidence="6" type="ORF">D5F01_LYC22825</name>
</gene>
<dbReference type="PANTHER" id="PTHR12428">
    <property type="entry name" value="OXA1"/>
    <property type="match status" value="1"/>
</dbReference>
<dbReference type="InterPro" id="IPR001708">
    <property type="entry name" value="YidC/ALB3/OXA1/COX18"/>
</dbReference>
<keyword evidence="7" id="KW-1185">Reference proteome</keyword>
<dbReference type="PANTHER" id="PTHR12428:SF66">
    <property type="entry name" value="MITOCHONDRIAL INNER MEMBRANE PROTEIN OXA1L"/>
    <property type="match status" value="1"/>
</dbReference>
<comment type="caution">
    <text evidence="6">The sequence shown here is derived from an EMBL/GenBank/DDBJ whole genome shotgun (WGS) entry which is preliminary data.</text>
</comment>
<evidence type="ECO:0000313" key="6">
    <source>
        <dbReference type="EMBL" id="KAE8279239.1"/>
    </source>
</evidence>
<dbReference type="GO" id="GO:0032979">
    <property type="term" value="P:protein insertion into mitochondrial inner membrane from matrix"/>
    <property type="evidence" value="ECO:0007669"/>
    <property type="project" value="TreeGrafter"/>
</dbReference>
<keyword evidence="3 5" id="KW-1133">Transmembrane helix</keyword>
<evidence type="ECO:0000256" key="4">
    <source>
        <dbReference type="ARBA" id="ARBA00023136"/>
    </source>
</evidence>
<name>A0A6G0HJ19_LARCR</name>
<evidence type="ECO:0000256" key="2">
    <source>
        <dbReference type="ARBA" id="ARBA00022692"/>
    </source>
</evidence>
<keyword evidence="4 5" id="KW-0472">Membrane</keyword>
<protein>
    <submittedName>
        <fullName evidence="6">Mitochondrial inner membrane protein OXA1L Hsa OXA1Hs Oxidase assembly 1-like protein</fullName>
    </submittedName>
</protein>
<dbReference type="GO" id="GO:0032977">
    <property type="term" value="F:membrane insertase activity"/>
    <property type="evidence" value="ECO:0007669"/>
    <property type="project" value="InterPro"/>
</dbReference>